<protein>
    <recommendedName>
        <fullName evidence="4">Glutathione peroxidase</fullName>
    </recommendedName>
</protein>
<comment type="similarity">
    <text evidence="1 4">Belongs to the glutathione peroxidase family.</text>
</comment>
<dbReference type="Proteomes" id="UP000648984">
    <property type="component" value="Unassembled WGS sequence"/>
</dbReference>
<evidence type="ECO:0000256" key="1">
    <source>
        <dbReference type="ARBA" id="ARBA00006926"/>
    </source>
</evidence>
<evidence type="ECO:0000259" key="6">
    <source>
        <dbReference type="PROSITE" id="PS51352"/>
    </source>
</evidence>
<dbReference type="SUPFAM" id="SSF52833">
    <property type="entry name" value="Thioredoxin-like"/>
    <property type="match status" value="1"/>
</dbReference>
<dbReference type="PANTHER" id="PTHR11592">
    <property type="entry name" value="GLUTATHIONE PEROXIDASE"/>
    <property type="match status" value="1"/>
</dbReference>
<dbReference type="InterPro" id="IPR036249">
    <property type="entry name" value="Thioredoxin-like_sf"/>
</dbReference>
<name>A0ABX1Q7S8_9RHOO</name>
<dbReference type="InterPro" id="IPR000889">
    <property type="entry name" value="Glutathione_peroxidase"/>
</dbReference>
<feature type="domain" description="Thioredoxin" evidence="6">
    <location>
        <begin position="11"/>
        <end position="182"/>
    </location>
</feature>
<evidence type="ECO:0000256" key="3">
    <source>
        <dbReference type="ARBA" id="ARBA00023002"/>
    </source>
</evidence>
<keyword evidence="2 4" id="KW-0575">Peroxidase</keyword>
<dbReference type="GO" id="GO:0004601">
    <property type="term" value="F:peroxidase activity"/>
    <property type="evidence" value="ECO:0007669"/>
    <property type="project" value="UniProtKB-KW"/>
</dbReference>
<gene>
    <name evidence="7" type="ORF">GPA25_00230</name>
</gene>
<feature type="chain" id="PRO_5046875977" description="Glutathione peroxidase" evidence="5">
    <location>
        <begin position="22"/>
        <end position="182"/>
    </location>
</feature>
<dbReference type="CDD" id="cd00340">
    <property type="entry name" value="GSH_Peroxidase"/>
    <property type="match status" value="1"/>
</dbReference>
<evidence type="ECO:0000313" key="7">
    <source>
        <dbReference type="EMBL" id="NMG73180.1"/>
    </source>
</evidence>
<keyword evidence="3 4" id="KW-0560">Oxidoreductase</keyword>
<feature type="signal peptide" evidence="5">
    <location>
        <begin position="1"/>
        <end position="21"/>
    </location>
</feature>
<dbReference type="InterPro" id="IPR013766">
    <property type="entry name" value="Thioredoxin_domain"/>
</dbReference>
<dbReference type="PROSITE" id="PS51352">
    <property type="entry name" value="THIOREDOXIN_2"/>
    <property type="match status" value="1"/>
</dbReference>
<organism evidence="7 8">
    <name type="scientific">Aromatoleum diolicum</name>
    <dbReference type="NCBI Taxonomy" id="75796"/>
    <lineage>
        <taxon>Bacteria</taxon>
        <taxon>Pseudomonadati</taxon>
        <taxon>Pseudomonadota</taxon>
        <taxon>Betaproteobacteria</taxon>
        <taxon>Rhodocyclales</taxon>
        <taxon>Rhodocyclaceae</taxon>
        <taxon>Aromatoleum</taxon>
    </lineage>
</organism>
<dbReference type="Gene3D" id="3.40.30.10">
    <property type="entry name" value="Glutaredoxin"/>
    <property type="match status" value="1"/>
</dbReference>
<sequence length="182" mass="20273">MTRSLFPAICALIFMPQGALAVEPASGPAFLDHSMRRLHSDEVLNLRQRYAGSPLLVVNTASHCGYTGQFKGLETLHRQYKDRGLKVVGFPSNDFRQEAAEEAEAAKVCFVNYGVSFDMFAPISVRGKDAHPVFRELARQSEAPRWNFHKYVIDSHGRVVATFPSQVEPDAPEVRAAIERAL</sequence>
<evidence type="ECO:0000256" key="4">
    <source>
        <dbReference type="RuleBase" id="RU000499"/>
    </source>
</evidence>
<dbReference type="EMBL" id="WTVQ01000001">
    <property type="protein sequence ID" value="NMG73180.1"/>
    <property type="molecule type" value="Genomic_DNA"/>
</dbReference>
<accession>A0ABX1Q7S8</accession>
<dbReference type="PANTHER" id="PTHR11592:SF44">
    <property type="entry name" value="GLUTATHIONE PEROXIDASE"/>
    <property type="match status" value="1"/>
</dbReference>
<keyword evidence="5" id="KW-0732">Signal</keyword>
<dbReference type="PRINTS" id="PR01011">
    <property type="entry name" value="GLUTPROXDASE"/>
</dbReference>
<reference evidence="7 8" key="1">
    <citation type="submission" date="2019-12" db="EMBL/GenBank/DDBJ databases">
        <title>Comparative genomics gives insights into the taxonomy of the Azoarcus-Aromatoleum group and reveals separate origins of nif in the plant-associated Azoarcus and non-plant-associated Aromatoleum sub-groups.</title>
        <authorList>
            <person name="Lafos M."/>
            <person name="Maluk M."/>
            <person name="Batista M."/>
            <person name="Junghare M."/>
            <person name="Carmona M."/>
            <person name="Faoro H."/>
            <person name="Cruz L.M."/>
            <person name="Battistoni F."/>
            <person name="De Souza E."/>
            <person name="Pedrosa F."/>
            <person name="Chen W.-M."/>
            <person name="Poole P.S."/>
            <person name="Dixon R.A."/>
            <person name="James E.K."/>
        </authorList>
    </citation>
    <scope>NUCLEOTIDE SEQUENCE [LARGE SCALE GENOMIC DNA]</scope>
    <source>
        <strain evidence="7 8">22Lin</strain>
    </source>
</reference>
<keyword evidence="8" id="KW-1185">Reference proteome</keyword>
<evidence type="ECO:0000313" key="8">
    <source>
        <dbReference type="Proteomes" id="UP000648984"/>
    </source>
</evidence>
<evidence type="ECO:0000256" key="2">
    <source>
        <dbReference type="ARBA" id="ARBA00022559"/>
    </source>
</evidence>
<comment type="caution">
    <text evidence="7">The sequence shown here is derived from an EMBL/GenBank/DDBJ whole genome shotgun (WGS) entry which is preliminary data.</text>
</comment>
<evidence type="ECO:0000256" key="5">
    <source>
        <dbReference type="SAM" id="SignalP"/>
    </source>
</evidence>
<dbReference type="RefSeq" id="WP_169258341.1">
    <property type="nucleotide sequence ID" value="NZ_WTVQ01000001.1"/>
</dbReference>
<dbReference type="PIRSF" id="PIRSF000303">
    <property type="entry name" value="Glutathion_perox"/>
    <property type="match status" value="1"/>
</dbReference>
<dbReference type="PROSITE" id="PS51355">
    <property type="entry name" value="GLUTATHIONE_PEROXID_3"/>
    <property type="match status" value="1"/>
</dbReference>
<dbReference type="InterPro" id="IPR029759">
    <property type="entry name" value="GPX_AS"/>
</dbReference>
<proteinExistence type="inferred from homology"/>
<dbReference type="Pfam" id="PF00255">
    <property type="entry name" value="GSHPx"/>
    <property type="match status" value="1"/>
</dbReference>
<dbReference type="PROSITE" id="PS00460">
    <property type="entry name" value="GLUTATHIONE_PEROXID_1"/>
    <property type="match status" value="1"/>
</dbReference>